<comment type="caution">
    <text evidence="2">The sequence shown here is derived from an EMBL/GenBank/DDBJ whole genome shotgun (WGS) entry which is preliminary data.</text>
</comment>
<organism evidence="2 3">
    <name type="scientific">Rhizophagus irregularis (strain DAOM 197198w)</name>
    <name type="common">Glomus intraradices</name>
    <dbReference type="NCBI Taxonomy" id="1432141"/>
    <lineage>
        <taxon>Eukaryota</taxon>
        <taxon>Fungi</taxon>
        <taxon>Fungi incertae sedis</taxon>
        <taxon>Mucoromycota</taxon>
        <taxon>Glomeromycotina</taxon>
        <taxon>Glomeromycetes</taxon>
        <taxon>Glomerales</taxon>
        <taxon>Glomeraceae</taxon>
        <taxon>Rhizophagus</taxon>
    </lineage>
</organism>
<feature type="domain" description="MULE transposase" evidence="1">
    <location>
        <begin position="70"/>
        <end position="164"/>
    </location>
</feature>
<evidence type="ECO:0000313" key="3">
    <source>
        <dbReference type="Proteomes" id="UP000022910"/>
    </source>
</evidence>
<gene>
    <name evidence="2" type="ORF">RirG_257060</name>
</gene>
<dbReference type="Proteomes" id="UP000022910">
    <property type="component" value="Unassembled WGS sequence"/>
</dbReference>
<keyword evidence="3" id="KW-1185">Reference proteome</keyword>
<dbReference type="InterPro" id="IPR018289">
    <property type="entry name" value="MULE_transposase_dom"/>
</dbReference>
<dbReference type="PANTHER" id="PTHR47718">
    <property type="entry name" value="OS01G0519700 PROTEIN"/>
    <property type="match status" value="1"/>
</dbReference>
<dbReference type="Pfam" id="PF10551">
    <property type="entry name" value="MULE"/>
    <property type="match status" value="1"/>
</dbReference>
<dbReference type="HOGENOM" id="CLU_1361072_0_0_1"/>
<proteinExistence type="predicted"/>
<dbReference type="EMBL" id="JEMT01029508">
    <property type="protein sequence ID" value="EXX51985.1"/>
    <property type="molecule type" value="Genomic_DNA"/>
</dbReference>
<dbReference type="AlphaFoldDB" id="A0A015IDJ1"/>
<reference evidence="2 3" key="1">
    <citation type="submission" date="2014-02" db="EMBL/GenBank/DDBJ databases">
        <title>Single nucleus genome sequencing reveals high similarity among nuclei of an endomycorrhizal fungus.</title>
        <authorList>
            <person name="Lin K."/>
            <person name="Geurts R."/>
            <person name="Zhang Z."/>
            <person name="Limpens E."/>
            <person name="Saunders D.G."/>
            <person name="Mu D."/>
            <person name="Pang E."/>
            <person name="Cao H."/>
            <person name="Cha H."/>
            <person name="Lin T."/>
            <person name="Zhou Q."/>
            <person name="Shang Y."/>
            <person name="Li Y."/>
            <person name="Ivanov S."/>
            <person name="Sharma T."/>
            <person name="Velzen R.V."/>
            <person name="Ruijter N.D."/>
            <person name="Aanen D.K."/>
            <person name="Win J."/>
            <person name="Kamoun S."/>
            <person name="Bisseling T."/>
            <person name="Huang S."/>
        </authorList>
    </citation>
    <scope>NUCLEOTIDE SEQUENCE [LARGE SCALE GENOMIC DNA]</scope>
    <source>
        <strain evidence="3">DAOM197198w</strain>
    </source>
</reference>
<evidence type="ECO:0000259" key="1">
    <source>
        <dbReference type="Pfam" id="PF10551"/>
    </source>
</evidence>
<name>A0A015IDJ1_RHIIW</name>
<dbReference type="STRING" id="1432141.A0A015IDJ1"/>
<protein>
    <recommendedName>
        <fullName evidence="1">MULE transposase domain-containing protein</fullName>
    </recommendedName>
</protein>
<accession>A0A015IDJ1</accession>
<evidence type="ECO:0000313" key="2">
    <source>
        <dbReference type="EMBL" id="EXX51985.1"/>
    </source>
</evidence>
<sequence>MRFNTLNRIILIVKLMIQTMMRFGYWKCLKISKKKIPGCLLLKKSIKKGYFIFFGWIRINRIYISIYHDVIVTDNTSRTNKYHMALCIFVGVDNRNYTRIFAQALLSDEISASYTWVLEQLLEANNGITPTIIISDADTGLDVALKTLLPHIKHIHCIFYIHQNLDCHMQSFLGENYCNFLFKFYSARNSLNETLFEIRWN</sequence>